<organism evidence="1 2">
    <name type="scientific">Auriscalpium vulgare</name>
    <dbReference type="NCBI Taxonomy" id="40419"/>
    <lineage>
        <taxon>Eukaryota</taxon>
        <taxon>Fungi</taxon>
        <taxon>Dikarya</taxon>
        <taxon>Basidiomycota</taxon>
        <taxon>Agaricomycotina</taxon>
        <taxon>Agaricomycetes</taxon>
        <taxon>Russulales</taxon>
        <taxon>Auriscalpiaceae</taxon>
        <taxon>Auriscalpium</taxon>
    </lineage>
</organism>
<name>A0ACB8SA89_9AGAM</name>
<sequence>RARPLTIDDLEPIKVLGAGAFGVVYLAKDRVTGKKLAVKVMKEVLMDEQVAMRKLEGEKGFLQMHASWHDSKHFYIASEYCQHGDLMSEMDRWGKMPEPYVKFIAAELIVTLEKLHSLGMVHRDLKPDNVLFDDAGHVLLSDFGLVKIFDKESATTSPAYDADLDKCPPGMTKTACGTLDYMSPEMLFQKPYSHSVDYWALGVLMYFLLTGRVRSLQCCNCSHDR</sequence>
<gene>
    <name evidence="1" type="ORF">FA95DRAFT_1482011</name>
</gene>
<accession>A0ACB8SA89</accession>
<reference evidence="1" key="1">
    <citation type="submission" date="2021-02" db="EMBL/GenBank/DDBJ databases">
        <authorList>
            <consortium name="DOE Joint Genome Institute"/>
            <person name="Ahrendt S."/>
            <person name="Looney B.P."/>
            <person name="Miyauchi S."/>
            <person name="Morin E."/>
            <person name="Drula E."/>
            <person name="Courty P.E."/>
            <person name="Chicoki N."/>
            <person name="Fauchery L."/>
            <person name="Kohler A."/>
            <person name="Kuo A."/>
            <person name="Labutti K."/>
            <person name="Pangilinan J."/>
            <person name="Lipzen A."/>
            <person name="Riley R."/>
            <person name="Andreopoulos W."/>
            <person name="He G."/>
            <person name="Johnson J."/>
            <person name="Barry K.W."/>
            <person name="Grigoriev I.V."/>
            <person name="Nagy L."/>
            <person name="Hibbett D."/>
            <person name="Henrissat B."/>
            <person name="Matheny P.B."/>
            <person name="Labbe J."/>
            <person name="Martin F."/>
        </authorList>
    </citation>
    <scope>NUCLEOTIDE SEQUENCE</scope>
    <source>
        <strain evidence="1">FP105234-sp</strain>
    </source>
</reference>
<protein>
    <submittedName>
        <fullName evidence="1">Kinase-like protein</fullName>
    </submittedName>
</protein>
<proteinExistence type="predicted"/>
<evidence type="ECO:0000313" key="2">
    <source>
        <dbReference type="Proteomes" id="UP000814033"/>
    </source>
</evidence>
<dbReference type="Proteomes" id="UP000814033">
    <property type="component" value="Unassembled WGS sequence"/>
</dbReference>
<evidence type="ECO:0000313" key="1">
    <source>
        <dbReference type="EMBL" id="KAI0053117.1"/>
    </source>
</evidence>
<comment type="caution">
    <text evidence="1">The sequence shown here is derived from an EMBL/GenBank/DDBJ whole genome shotgun (WGS) entry which is preliminary data.</text>
</comment>
<feature type="non-terminal residue" evidence="1">
    <location>
        <position position="1"/>
    </location>
</feature>
<dbReference type="EMBL" id="MU275841">
    <property type="protein sequence ID" value="KAI0053117.1"/>
    <property type="molecule type" value="Genomic_DNA"/>
</dbReference>
<keyword evidence="2" id="KW-1185">Reference proteome</keyword>
<reference evidence="1" key="2">
    <citation type="journal article" date="2022" name="New Phytol.">
        <title>Evolutionary transition to the ectomycorrhizal habit in the genomes of a hyperdiverse lineage of mushroom-forming fungi.</title>
        <authorList>
            <person name="Looney B."/>
            <person name="Miyauchi S."/>
            <person name="Morin E."/>
            <person name="Drula E."/>
            <person name="Courty P.E."/>
            <person name="Kohler A."/>
            <person name="Kuo A."/>
            <person name="LaButti K."/>
            <person name="Pangilinan J."/>
            <person name="Lipzen A."/>
            <person name="Riley R."/>
            <person name="Andreopoulos W."/>
            <person name="He G."/>
            <person name="Johnson J."/>
            <person name="Nolan M."/>
            <person name="Tritt A."/>
            <person name="Barry K.W."/>
            <person name="Grigoriev I.V."/>
            <person name="Nagy L.G."/>
            <person name="Hibbett D."/>
            <person name="Henrissat B."/>
            <person name="Matheny P.B."/>
            <person name="Labbe J."/>
            <person name="Martin F.M."/>
        </authorList>
    </citation>
    <scope>NUCLEOTIDE SEQUENCE</scope>
    <source>
        <strain evidence="1">FP105234-sp</strain>
    </source>
</reference>